<dbReference type="GO" id="GO:0005829">
    <property type="term" value="C:cytosol"/>
    <property type="evidence" value="ECO:0007669"/>
    <property type="project" value="TreeGrafter"/>
</dbReference>
<evidence type="ECO:0000313" key="4">
    <source>
        <dbReference type="Proteomes" id="UP000093807"/>
    </source>
</evidence>
<dbReference type="PANTHER" id="PTHR47396">
    <property type="entry name" value="TYPE I RESTRICTION ENZYME ECOKI R PROTEIN"/>
    <property type="match status" value="1"/>
</dbReference>
<keyword evidence="1" id="KW-0472">Membrane</keyword>
<dbReference type="GO" id="GO:0016787">
    <property type="term" value="F:hydrolase activity"/>
    <property type="evidence" value="ECO:0007669"/>
    <property type="project" value="InterPro"/>
</dbReference>
<gene>
    <name evidence="3" type="ORF">FLB_17840</name>
</gene>
<dbReference type="Proteomes" id="UP000093807">
    <property type="component" value="Unassembled WGS sequence"/>
</dbReference>
<dbReference type="SUPFAM" id="SSF52540">
    <property type="entry name" value="P-loop containing nucleoside triphosphate hydrolases"/>
    <property type="match status" value="2"/>
</dbReference>
<reference evidence="3 4" key="1">
    <citation type="submission" date="2016-06" db="EMBL/GenBank/DDBJ databases">
        <title>Draft genome sequence of Flavobacterium succinicans strain DD5b.</title>
        <authorList>
            <person name="Poehlein A."/>
            <person name="Daniel R."/>
            <person name="Simeonova D.D."/>
        </authorList>
    </citation>
    <scope>NUCLEOTIDE SEQUENCE [LARGE SCALE GENOMIC DNA]</scope>
    <source>
        <strain evidence="3 4">DD5b</strain>
    </source>
</reference>
<proteinExistence type="predicted"/>
<protein>
    <submittedName>
        <fullName evidence="3">Type III restriction enzyme, res subunit</fullName>
    </submittedName>
</protein>
<comment type="caution">
    <text evidence="3">The sequence shown here is derived from an EMBL/GenBank/DDBJ whole genome shotgun (WGS) entry which is preliminary data.</text>
</comment>
<feature type="transmembrane region" description="Helical" evidence="1">
    <location>
        <begin position="65"/>
        <end position="87"/>
    </location>
</feature>
<dbReference type="OrthoDB" id="9804145at2"/>
<dbReference type="Gene3D" id="3.40.50.300">
    <property type="entry name" value="P-loop containing nucleotide triphosphate hydrolases"/>
    <property type="match status" value="1"/>
</dbReference>
<dbReference type="InterPro" id="IPR006935">
    <property type="entry name" value="Helicase/UvrB_N"/>
</dbReference>
<name>A0A199XRP5_9FLAO</name>
<keyword evidence="4" id="KW-1185">Reference proteome</keyword>
<dbReference type="InterPro" id="IPR014001">
    <property type="entry name" value="Helicase_ATP-bd"/>
</dbReference>
<dbReference type="CDD" id="cd18785">
    <property type="entry name" value="SF2_C"/>
    <property type="match status" value="1"/>
</dbReference>
<dbReference type="PANTHER" id="PTHR47396:SF1">
    <property type="entry name" value="ATP-DEPENDENT HELICASE IRC3-RELATED"/>
    <property type="match status" value="1"/>
</dbReference>
<feature type="domain" description="Helicase ATP-binding" evidence="2">
    <location>
        <begin position="32"/>
        <end position="264"/>
    </location>
</feature>
<keyword evidence="1" id="KW-1133">Transmembrane helix</keyword>
<dbReference type="AlphaFoldDB" id="A0A199XRP5"/>
<sequence>MAYLYDTLIEEFGKRAITKIEIPNYISDNLKPGYGERDYQKEAFQRFILFYNEDFQGKPRKPFHLMYNMATGSGKTLIMAGLMLYLYEKGYRNFLFFVHSNTILDKTRENFLNASASKYLFNQDIVVNGRKVYMKEVRNFDEADDRNINIHFTSIQKLHSDLVQSEKENALSLEEFKNRKIVLLGDEAHHYNANTQSQTQLFQSWEKLIEDIHQADLNNILLEFTATLDYEKQDIVKKYEDKVLFKYDLKQFRLDKYSKEINLIRSNYDEKERVIQAIILNQYRQELATKQNINLKPVILFKAKQTIKESERNKQNFHQLIESLDENSINSIRETSTVTIVQKAFSFFDSIQLSSNELAKRLKSNFRPENCLSANDDKEAESNQIKLNTLEDANNPIRAIFAVQKLNEGWDVLNLFDIVRLYEGQNSGGSNKTFGKTTVAEAQLIGRGARYFPFILDIDQDKYRRKYDDAIDNDFKVLEELYYHTKDESKYISELKKALEHFGSTEKEEDFVQLCLELKDDFKKTDFYKTGTVVFNKRKEKSYAGIKSFADLGVVKRNHEHILSSGSGRMSGMFSADFESIDDKVIAKDVKLSEIENQHIIRTAIAQNPFFHFDKLSKYFPNIPSTSFFINDKDYLGGIEIAFFGNKKRLENISNKDYLHAIQGLLSSIEIEIKANLTQYEGSEYIQKKVHEVFRDKPLRINKYDERADGQESLVVNEPWYVYNANYGTSEEKDFVKMFAKRFESLNQKFDNIFLIRNEREIKIIDKLGRAFEPDFLLFCKQKEGEELTFQVFIEPKGGHLISHDKWKEDFLKELEVEKRTIKINTDRYRITGVPFYNNKIENDFKKSLESVLEV</sequence>
<accession>A0A199XRP5</accession>
<dbReference type="GO" id="GO:0003677">
    <property type="term" value="F:DNA binding"/>
    <property type="evidence" value="ECO:0007669"/>
    <property type="project" value="InterPro"/>
</dbReference>
<dbReference type="InterPro" id="IPR027417">
    <property type="entry name" value="P-loop_NTPase"/>
</dbReference>
<evidence type="ECO:0000256" key="1">
    <source>
        <dbReference type="SAM" id="Phobius"/>
    </source>
</evidence>
<dbReference type="EMBL" id="JMTM01000046">
    <property type="protein sequence ID" value="OAZ04092.1"/>
    <property type="molecule type" value="Genomic_DNA"/>
</dbReference>
<dbReference type="Pfam" id="PF04851">
    <property type="entry name" value="ResIII"/>
    <property type="match status" value="1"/>
</dbReference>
<dbReference type="RefSeq" id="WP_064715573.1">
    <property type="nucleotide sequence ID" value="NZ_JMTM01000046.1"/>
</dbReference>
<evidence type="ECO:0000313" key="3">
    <source>
        <dbReference type="EMBL" id="OAZ04092.1"/>
    </source>
</evidence>
<evidence type="ECO:0000259" key="2">
    <source>
        <dbReference type="SMART" id="SM00487"/>
    </source>
</evidence>
<organism evidence="3 4">
    <name type="scientific">Flavobacterium succinicans</name>
    <dbReference type="NCBI Taxonomy" id="29536"/>
    <lineage>
        <taxon>Bacteria</taxon>
        <taxon>Pseudomonadati</taxon>
        <taxon>Bacteroidota</taxon>
        <taxon>Flavobacteriia</taxon>
        <taxon>Flavobacteriales</taxon>
        <taxon>Flavobacteriaceae</taxon>
        <taxon>Flavobacterium</taxon>
    </lineage>
</organism>
<dbReference type="SMART" id="SM00487">
    <property type="entry name" value="DEXDc"/>
    <property type="match status" value="1"/>
</dbReference>
<dbReference type="GO" id="GO:0005524">
    <property type="term" value="F:ATP binding"/>
    <property type="evidence" value="ECO:0007669"/>
    <property type="project" value="InterPro"/>
</dbReference>
<keyword evidence="1" id="KW-0812">Transmembrane</keyword>
<dbReference type="REBASE" id="177938">
    <property type="entry name" value="FsuDD5bORF17830P"/>
</dbReference>
<dbReference type="InterPro" id="IPR050742">
    <property type="entry name" value="Helicase_Restrict-Modif_Enz"/>
</dbReference>
<dbReference type="PATRIC" id="fig|29536.5.peg.1867"/>